<name>A0ABN9RHP1_9DINO</name>
<sequence>MSGFVLHTAWYGHHRLRGQIGVNPRGQTSNGSWACLAFFLSLIPWMFLTSRDSTMHALGRVVMVLSFTACFVSLGYTSTKMAEEIQLVAPEKHGNEIRLFHSVVFGACVCAIVAWITDSLHCDAWQDLPLGLPYPQLHATMWHNLILLTALGLVLLQAQHRQVFQVCGGSREAFQKELERGRGIISKLPGFGR</sequence>
<feature type="transmembrane region" description="Helical" evidence="1">
    <location>
        <begin position="97"/>
        <end position="117"/>
    </location>
</feature>
<feature type="transmembrane region" description="Helical" evidence="1">
    <location>
        <begin position="57"/>
        <end position="76"/>
    </location>
</feature>
<gene>
    <name evidence="2" type="ORF">PCOR1329_LOCUS20218</name>
</gene>
<comment type="caution">
    <text evidence="2">The sequence shown here is derived from an EMBL/GenBank/DDBJ whole genome shotgun (WGS) entry which is preliminary data.</text>
</comment>
<dbReference type="Proteomes" id="UP001189429">
    <property type="component" value="Unassembled WGS sequence"/>
</dbReference>
<reference evidence="2" key="1">
    <citation type="submission" date="2023-10" db="EMBL/GenBank/DDBJ databases">
        <authorList>
            <person name="Chen Y."/>
            <person name="Shah S."/>
            <person name="Dougan E. K."/>
            <person name="Thang M."/>
            <person name="Chan C."/>
        </authorList>
    </citation>
    <scope>NUCLEOTIDE SEQUENCE [LARGE SCALE GENOMIC DNA]</scope>
</reference>
<keyword evidence="1" id="KW-0812">Transmembrane</keyword>
<keyword evidence="1" id="KW-1133">Transmembrane helix</keyword>
<protein>
    <recommendedName>
        <fullName evidence="4">Protein-S-isoprenylcysteine O-methyltransferase</fullName>
    </recommendedName>
</protein>
<keyword evidence="1" id="KW-0472">Membrane</keyword>
<evidence type="ECO:0000313" key="3">
    <source>
        <dbReference type="Proteomes" id="UP001189429"/>
    </source>
</evidence>
<feature type="transmembrane region" description="Helical" evidence="1">
    <location>
        <begin position="33"/>
        <end position="51"/>
    </location>
</feature>
<dbReference type="EMBL" id="CAUYUJ010006535">
    <property type="protein sequence ID" value="CAK0817702.1"/>
    <property type="molecule type" value="Genomic_DNA"/>
</dbReference>
<proteinExistence type="predicted"/>
<organism evidence="2 3">
    <name type="scientific">Prorocentrum cordatum</name>
    <dbReference type="NCBI Taxonomy" id="2364126"/>
    <lineage>
        <taxon>Eukaryota</taxon>
        <taxon>Sar</taxon>
        <taxon>Alveolata</taxon>
        <taxon>Dinophyceae</taxon>
        <taxon>Prorocentrales</taxon>
        <taxon>Prorocentraceae</taxon>
        <taxon>Prorocentrum</taxon>
    </lineage>
</organism>
<accession>A0ABN9RHP1</accession>
<keyword evidence="3" id="KW-1185">Reference proteome</keyword>
<evidence type="ECO:0008006" key="4">
    <source>
        <dbReference type="Google" id="ProtNLM"/>
    </source>
</evidence>
<feature type="transmembrane region" description="Helical" evidence="1">
    <location>
        <begin position="137"/>
        <end position="156"/>
    </location>
</feature>
<evidence type="ECO:0000256" key="1">
    <source>
        <dbReference type="SAM" id="Phobius"/>
    </source>
</evidence>
<evidence type="ECO:0000313" key="2">
    <source>
        <dbReference type="EMBL" id="CAK0817702.1"/>
    </source>
</evidence>